<evidence type="ECO:0000256" key="2">
    <source>
        <dbReference type="ARBA" id="ARBA00022801"/>
    </source>
</evidence>
<dbReference type="GO" id="GO:0005829">
    <property type="term" value="C:cytosol"/>
    <property type="evidence" value="ECO:0007669"/>
    <property type="project" value="TreeGrafter"/>
</dbReference>
<evidence type="ECO:0000256" key="3">
    <source>
        <dbReference type="ARBA" id="ARBA00023295"/>
    </source>
</evidence>
<reference evidence="5" key="2">
    <citation type="submission" date="2021-04" db="EMBL/GenBank/DDBJ databases">
        <authorList>
            <person name="Gilroy R."/>
        </authorList>
    </citation>
    <scope>NUCLEOTIDE SEQUENCE</scope>
    <source>
        <strain evidence="5">ChiHjej12B11-14209</strain>
    </source>
</reference>
<dbReference type="PROSITE" id="PS00653">
    <property type="entry name" value="GLYCOSYL_HYDROL_F1_2"/>
    <property type="match status" value="1"/>
</dbReference>
<reference evidence="5" key="1">
    <citation type="journal article" date="2021" name="PeerJ">
        <title>Extensive microbial diversity within the chicken gut microbiome revealed by metagenomics and culture.</title>
        <authorList>
            <person name="Gilroy R."/>
            <person name="Ravi A."/>
            <person name="Getino M."/>
            <person name="Pursley I."/>
            <person name="Horton D.L."/>
            <person name="Alikhan N.F."/>
            <person name="Baker D."/>
            <person name="Gharbi K."/>
            <person name="Hall N."/>
            <person name="Watson M."/>
            <person name="Adriaenssens E.M."/>
            <person name="Foster-Nyarko E."/>
            <person name="Jarju S."/>
            <person name="Secka A."/>
            <person name="Antonio M."/>
            <person name="Oren A."/>
            <person name="Chaudhuri R.R."/>
            <person name="La Ragione R."/>
            <person name="Hildebrand F."/>
            <person name="Pallen M.J."/>
        </authorList>
    </citation>
    <scope>NUCLEOTIDE SEQUENCE</scope>
    <source>
        <strain evidence="5">ChiHjej12B11-14209</strain>
    </source>
</reference>
<evidence type="ECO:0000256" key="4">
    <source>
        <dbReference type="RuleBase" id="RU003690"/>
    </source>
</evidence>
<keyword evidence="2" id="KW-0378">Hydrolase</keyword>
<dbReference type="SUPFAM" id="SSF51445">
    <property type="entry name" value="(Trans)glycosidases"/>
    <property type="match status" value="1"/>
</dbReference>
<dbReference type="AlphaFoldDB" id="A0A9D2JE37"/>
<evidence type="ECO:0000313" key="5">
    <source>
        <dbReference type="EMBL" id="HIZ45937.1"/>
    </source>
</evidence>
<gene>
    <name evidence="5" type="ORF">IAA19_02825</name>
</gene>
<evidence type="ECO:0000313" key="6">
    <source>
        <dbReference type="Proteomes" id="UP000824062"/>
    </source>
</evidence>
<dbReference type="InterPro" id="IPR017853">
    <property type="entry name" value="GH"/>
</dbReference>
<sequence>MSRFPEGFLWGGALSANQFEGAWDVDGKGPSVPDMCTSGSFERDRRVTRVIEEGTFYPSHEACDFYHRYREDIALLAEMGIRCLRLSIAWTRIFPTGEDTEPNEAGLAFYDRVFDCCLEHGIEPLVTLSHYEMPYALAEKYNGWAGRELIGCFERFAATVFERYRGKVRYWLTLNEINTGIGRGGALLNLSTVRGYEGPMNGVPDRPAERFQALHHMLVASARVASLAHERYPEYKVGCMSSFALMYPYTCDPVDAVFVQQRMRVTNWLCSDVQVRGCYPSYARRNLAERGIEIAMEPGDEEVLASGTVDFYTFSYYMSVCLSTHPEKLETTGGNFAFGARNPYLETSDWGWQIDPVGLRWALNEIWDRYQVPIMLVENGLGARDEVEPDGSVHDPYRIEYLRRHIEQMAEAVADGVELIGYTPWGPIDLVSASTGEMSKRYGFVYVDRNDDGSGTLERRRKDSFAWYQHVIATNGEEL</sequence>
<dbReference type="PANTHER" id="PTHR10353:SF122">
    <property type="entry name" value="6-PHOSPHO-BETA-GLUCOSIDASE ASCB-RELATED"/>
    <property type="match status" value="1"/>
</dbReference>
<dbReference type="PRINTS" id="PR00131">
    <property type="entry name" value="GLHYDRLASE1"/>
</dbReference>
<dbReference type="PANTHER" id="PTHR10353">
    <property type="entry name" value="GLYCOSYL HYDROLASE"/>
    <property type="match status" value="1"/>
</dbReference>
<comment type="similarity">
    <text evidence="1 4">Belongs to the glycosyl hydrolase 1 family.</text>
</comment>
<protein>
    <submittedName>
        <fullName evidence="5">Family 1 glycosylhydrolase</fullName>
    </submittedName>
</protein>
<name>A0A9D2JE37_9ACTN</name>
<dbReference type="GO" id="GO:0016052">
    <property type="term" value="P:carbohydrate catabolic process"/>
    <property type="evidence" value="ECO:0007669"/>
    <property type="project" value="TreeGrafter"/>
</dbReference>
<organism evidence="5 6">
    <name type="scientific">Candidatus Olsenella pullistercoris</name>
    <dbReference type="NCBI Taxonomy" id="2838712"/>
    <lineage>
        <taxon>Bacteria</taxon>
        <taxon>Bacillati</taxon>
        <taxon>Actinomycetota</taxon>
        <taxon>Coriobacteriia</taxon>
        <taxon>Coriobacteriales</taxon>
        <taxon>Atopobiaceae</taxon>
        <taxon>Olsenella</taxon>
    </lineage>
</organism>
<evidence type="ECO:0000256" key="1">
    <source>
        <dbReference type="ARBA" id="ARBA00010838"/>
    </source>
</evidence>
<proteinExistence type="inferred from homology"/>
<dbReference type="FunFam" id="3.20.20.80:FF:000004">
    <property type="entry name" value="Beta-glucosidase 6-phospho-beta-glucosidase"/>
    <property type="match status" value="1"/>
</dbReference>
<comment type="caution">
    <text evidence="5">The sequence shown here is derived from an EMBL/GenBank/DDBJ whole genome shotgun (WGS) entry which is preliminary data.</text>
</comment>
<dbReference type="Pfam" id="PF00232">
    <property type="entry name" value="Glyco_hydro_1"/>
    <property type="match status" value="1"/>
</dbReference>
<dbReference type="Gene3D" id="3.20.20.80">
    <property type="entry name" value="Glycosidases"/>
    <property type="match status" value="1"/>
</dbReference>
<accession>A0A9D2JE37</accession>
<dbReference type="EMBL" id="DXBM01000028">
    <property type="protein sequence ID" value="HIZ45937.1"/>
    <property type="molecule type" value="Genomic_DNA"/>
</dbReference>
<dbReference type="InterPro" id="IPR033132">
    <property type="entry name" value="GH_1_N_CS"/>
</dbReference>
<dbReference type="Proteomes" id="UP000824062">
    <property type="component" value="Unassembled WGS sequence"/>
</dbReference>
<keyword evidence="3" id="KW-0326">Glycosidase</keyword>
<dbReference type="GO" id="GO:0008422">
    <property type="term" value="F:beta-glucosidase activity"/>
    <property type="evidence" value="ECO:0007669"/>
    <property type="project" value="TreeGrafter"/>
</dbReference>
<dbReference type="InterPro" id="IPR001360">
    <property type="entry name" value="Glyco_hydro_1"/>
</dbReference>